<sequence length="150" mass="17538">MKANKKNLDTEFYTRYRGSFSGILKWPQLDELWQVLTHKADAGWYIYAIGELLPEQSVPAEKLIIFIEEINKLLKKEHKEDYCGVVYVDDKNDPAFIKIYDPNNLGVVCGFSDNPPVPGWILTLIKPELLDENTFITQSRQRWWQRIFSA</sequence>
<protein>
    <submittedName>
        <fullName evidence="1">Uncharacterized protein</fullName>
    </submittedName>
</protein>
<dbReference type="AlphaFoldDB" id="A0A3B1B5J1"/>
<reference evidence="1" key="1">
    <citation type="submission" date="2018-06" db="EMBL/GenBank/DDBJ databases">
        <authorList>
            <person name="Zhirakovskaya E."/>
        </authorList>
    </citation>
    <scope>NUCLEOTIDE SEQUENCE</scope>
</reference>
<evidence type="ECO:0000313" key="1">
    <source>
        <dbReference type="EMBL" id="VAX00357.1"/>
    </source>
</evidence>
<proteinExistence type="predicted"/>
<dbReference type="EMBL" id="UOFR01000075">
    <property type="protein sequence ID" value="VAX00357.1"/>
    <property type="molecule type" value="Genomic_DNA"/>
</dbReference>
<gene>
    <name evidence="1" type="ORF">MNBD_GAMMA21-662</name>
</gene>
<name>A0A3B1B5J1_9ZZZZ</name>
<organism evidence="1">
    <name type="scientific">hydrothermal vent metagenome</name>
    <dbReference type="NCBI Taxonomy" id="652676"/>
    <lineage>
        <taxon>unclassified sequences</taxon>
        <taxon>metagenomes</taxon>
        <taxon>ecological metagenomes</taxon>
    </lineage>
</organism>
<accession>A0A3B1B5J1</accession>